<protein>
    <submittedName>
        <fullName evidence="1">Uncharacterized protein</fullName>
    </submittedName>
</protein>
<dbReference type="Proteomes" id="UP000316471">
    <property type="component" value="Unassembled WGS sequence"/>
</dbReference>
<organism evidence="1 2">
    <name type="scientific">Aerolutibacter ruishenii</name>
    <dbReference type="NCBI Taxonomy" id="686800"/>
    <lineage>
        <taxon>Bacteria</taxon>
        <taxon>Pseudomonadati</taxon>
        <taxon>Pseudomonadota</taxon>
        <taxon>Gammaproteobacteria</taxon>
        <taxon>Lysobacterales</taxon>
        <taxon>Lysobacteraceae</taxon>
        <taxon>Aerolutibacter</taxon>
    </lineage>
</organism>
<gene>
    <name evidence="1" type="ORF">IP93_02978</name>
</gene>
<proteinExistence type="predicted"/>
<dbReference type="AlphaFoldDB" id="A0A562LFG3"/>
<sequence length="44" mass="4622">MDGANGTMVVAGAAARDEGLPECRPSRSCRADRLRRVGRAHLAA</sequence>
<name>A0A562LFG3_9GAMM</name>
<accession>A0A562LFG3</accession>
<dbReference type="EMBL" id="VLKP01000017">
    <property type="protein sequence ID" value="TWI06358.1"/>
    <property type="molecule type" value="Genomic_DNA"/>
</dbReference>
<evidence type="ECO:0000313" key="1">
    <source>
        <dbReference type="EMBL" id="TWI06358.1"/>
    </source>
</evidence>
<evidence type="ECO:0000313" key="2">
    <source>
        <dbReference type="Proteomes" id="UP000316471"/>
    </source>
</evidence>
<comment type="caution">
    <text evidence="1">The sequence shown here is derived from an EMBL/GenBank/DDBJ whole genome shotgun (WGS) entry which is preliminary data.</text>
</comment>
<reference evidence="1 2" key="1">
    <citation type="journal article" date="2015" name="Stand. Genomic Sci.">
        <title>Genomic Encyclopedia of Bacterial and Archaeal Type Strains, Phase III: the genomes of soil and plant-associated and newly described type strains.</title>
        <authorList>
            <person name="Whitman W.B."/>
            <person name="Woyke T."/>
            <person name="Klenk H.P."/>
            <person name="Zhou Y."/>
            <person name="Lilburn T.G."/>
            <person name="Beck B.J."/>
            <person name="De Vos P."/>
            <person name="Vandamme P."/>
            <person name="Eisen J.A."/>
            <person name="Garrity G."/>
            <person name="Hugenholtz P."/>
            <person name="Kyrpides N.C."/>
        </authorList>
    </citation>
    <scope>NUCLEOTIDE SEQUENCE [LARGE SCALE GENOMIC DNA]</scope>
    <source>
        <strain evidence="1 2">CGMCC 1.10136</strain>
    </source>
</reference>
<keyword evidence="2" id="KW-1185">Reference proteome</keyword>